<proteinExistence type="predicted"/>
<dbReference type="Proteomes" id="UP000234512">
    <property type="component" value="Unassembled WGS sequence"/>
</dbReference>
<evidence type="ECO:0000313" key="3">
    <source>
        <dbReference type="Proteomes" id="UP000234512"/>
    </source>
</evidence>
<accession>A0AB36XAQ7</accession>
<dbReference type="NCBIfam" id="NF040509">
    <property type="entry name" value="Lacto_palin_RPT"/>
    <property type="match status" value="1"/>
</dbReference>
<evidence type="ECO:0000313" key="2">
    <source>
        <dbReference type="EMBL" id="PLC46320.1"/>
    </source>
</evidence>
<reference evidence="2 3" key="1">
    <citation type="journal article" date="2018" name="Genome Announc.">
        <title>Draft Genome Sequence of Lactobacillus paracasei DUP 13076, Which Exhibits Potent Antipathogenic Effects against Salmonella enterica Serovars Enteritidis, Typhimurium, and Heidelberg.</title>
        <authorList>
            <person name="Muyyarikkandy M.S."/>
            <person name="Alqahtani F.H."/>
            <person name="Mandoiu I."/>
            <person name="Amalaradjou M.A."/>
        </authorList>
    </citation>
    <scope>NUCLEOTIDE SEQUENCE [LARGE SCALE GENOMIC DNA]</scope>
    <source>
        <strain evidence="2 3">DUP 13076</strain>
    </source>
</reference>
<feature type="region of interest" description="Disordered" evidence="1">
    <location>
        <begin position="1"/>
        <end position="41"/>
    </location>
</feature>
<gene>
    <name evidence="2" type="ORF">C0Q90_08265</name>
</gene>
<dbReference type="EMBL" id="PKQJ01000008">
    <property type="protein sequence ID" value="PLC46320.1"/>
    <property type="molecule type" value="Genomic_DNA"/>
</dbReference>
<organism evidence="2 3">
    <name type="scientific">Lacticaseibacillus paracasei</name>
    <name type="common">Lactobacillus paracasei</name>
    <dbReference type="NCBI Taxonomy" id="1597"/>
    <lineage>
        <taxon>Bacteria</taxon>
        <taxon>Bacillati</taxon>
        <taxon>Bacillota</taxon>
        <taxon>Bacilli</taxon>
        <taxon>Lactobacillales</taxon>
        <taxon>Lactobacillaceae</taxon>
        <taxon>Lacticaseibacillus</taxon>
    </lineage>
</organism>
<dbReference type="AntiFam" id="ANF00266">
    <property type="entry name" value="DNA repeat translations related to WP_020751851.1"/>
</dbReference>
<evidence type="ECO:0000256" key="1">
    <source>
        <dbReference type="SAM" id="MobiDB-lite"/>
    </source>
</evidence>
<comment type="caution">
    <text evidence="2">The sequence shown here is derived from an EMBL/GenBank/DDBJ whole genome shotgun (WGS) entry which is preliminary data.</text>
</comment>
<sequence>MTRSLTQKPAHKDLKHNGQNPPIALEPAYAPVSNRASSRSP</sequence>
<name>A0AB36XAQ7_LACPA</name>
<protein>
    <submittedName>
        <fullName evidence="2">Acetyltransferase</fullName>
    </submittedName>
</protein>
<dbReference type="AlphaFoldDB" id="A0AB36XAQ7"/>